<dbReference type="EMBL" id="DS267810">
    <property type="protein sequence ID" value="EDN58266.1"/>
    <property type="molecule type" value="Genomic_DNA"/>
</dbReference>
<gene>
    <name evidence="1" type="ORF">VEx25_A0098</name>
</gene>
<sequence>MGLNDSSLADSNYQRWDAMEIQMTQSFHHGHFIAGFPSIC</sequence>
<accession>A0ABM9WYV9</accession>
<evidence type="ECO:0000313" key="1">
    <source>
        <dbReference type="EMBL" id="EDN58266.1"/>
    </source>
</evidence>
<reference evidence="2" key="1">
    <citation type="submission" date="2006-10" db="EMBL/GenBank/DDBJ databases">
        <authorList>
            <person name="Heidelberg J."/>
            <person name="Sebastian Y."/>
        </authorList>
    </citation>
    <scope>NUCLEOTIDE SEQUENCE [LARGE SCALE GENOMIC DNA]</scope>
    <source>
        <strain evidence="2">EX25</strain>
    </source>
</reference>
<evidence type="ECO:0000313" key="2">
    <source>
        <dbReference type="Proteomes" id="UP000242664"/>
    </source>
</evidence>
<name>A0ABM9WYV9_VIBAE</name>
<protein>
    <submittedName>
        <fullName evidence="1">Uncharacterized protein</fullName>
    </submittedName>
</protein>
<keyword evidence="2" id="KW-1185">Reference proteome</keyword>
<proteinExistence type="predicted"/>
<organism evidence="1 2">
    <name type="scientific">Vibrio antiquarius (strain Ex25)</name>
    <dbReference type="NCBI Taxonomy" id="150340"/>
    <lineage>
        <taxon>Bacteria</taxon>
        <taxon>Pseudomonadati</taxon>
        <taxon>Pseudomonadota</taxon>
        <taxon>Gammaproteobacteria</taxon>
        <taxon>Vibrionales</taxon>
        <taxon>Vibrionaceae</taxon>
        <taxon>Vibrio</taxon>
        <taxon>Vibrio diabolicus subgroup</taxon>
    </lineage>
</organism>
<dbReference type="Proteomes" id="UP000242664">
    <property type="component" value="Unassembled WGS sequence"/>
</dbReference>